<feature type="zinc finger region" description="CHC2-type" evidence="12">
    <location>
        <begin position="39"/>
        <end position="63"/>
    </location>
</feature>
<organism evidence="17 18">
    <name type="scientific">Natronospira proteinivora</name>
    <dbReference type="NCBI Taxonomy" id="1807133"/>
    <lineage>
        <taxon>Bacteria</taxon>
        <taxon>Pseudomonadati</taxon>
        <taxon>Pseudomonadota</taxon>
        <taxon>Gammaproteobacteria</taxon>
        <taxon>Natronospirales</taxon>
        <taxon>Natronospiraceae</taxon>
        <taxon>Natronospira</taxon>
    </lineage>
</organism>
<feature type="coiled-coil region" evidence="14">
    <location>
        <begin position="565"/>
        <end position="598"/>
    </location>
</feature>
<dbReference type="CDD" id="cd03364">
    <property type="entry name" value="TOPRIM_DnaG_primases"/>
    <property type="match status" value="1"/>
</dbReference>
<dbReference type="Pfam" id="PF08275">
    <property type="entry name" value="DNAG_N"/>
    <property type="match status" value="1"/>
</dbReference>
<dbReference type="InterPro" id="IPR050219">
    <property type="entry name" value="DnaG_primase"/>
</dbReference>
<keyword evidence="8 12" id="KW-0862">Zinc</keyword>
<feature type="domain" description="Toprim" evidence="16">
    <location>
        <begin position="251"/>
        <end position="333"/>
    </location>
</feature>
<dbReference type="SUPFAM" id="SSF117023">
    <property type="entry name" value="DNA primase DnaG, C-terminal domain"/>
    <property type="match status" value="1"/>
</dbReference>
<dbReference type="InterPro" id="IPR037068">
    <property type="entry name" value="DNA_primase_core_N_sf"/>
</dbReference>
<evidence type="ECO:0000256" key="11">
    <source>
        <dbReference type="ARBA" id="ARBA00023163"/>
    </source>
</evidence>
<evidence type="ECO:0000256" key="13">
    <source>
        <dbReference type="PIRNR" id="PIRNR002811"/>
    </source>
</evidence>
<keyword evidence="10 12" id="KW-0238">DNA-binding</keyword>
<dbReference type="SMART" id="SM00400">
    <property type="entry name" value="ZnF_CHCC"/>
    <property type="match status" value="1"/>
</dbReference>
<dbReference type="PANTHER" id="PTHR30313">
    <property type="entry name" value="DNA PRIMASE"/>
    <property type="match status" value="1"/>
</dbReference>
<evidence type="ECO:0000256" key="12">
    <source>
        <dbReference type="HAMAP-Rule" id="MF_00974"/>
    </source>
</evidence>
<evidence type="ECO:0000256" key="1">
    <source>
        <dbReference type="ARBA" id="ARBA00022478"/>
    </source>
</evidence>
<comment type="subunit">
    <text evidence="12">Monomer. Interacts with DnaB.</text>
</comment>
<dbReference type="Gene3D" id="1.10.860.10">
    <property type="entry name" value="DNAb Helicase, Chain A"/>
    <property type="match status" value="1"/>
</dbReference>
<dbReference type="Pfam" id="PF01807">
    <property type="entry name" value="Zn_ribbon_DnaG"/>
    <property type="match status" value="1"/>
</dbReference>
<dbReference type="SMART" id="SM00493">
    <property type="entry name" value="TOPRIM"/>
    <property type="match status" value="1"/>
</dbReference>
<evidence type="ECO:0000256" key="14">
    <source>
        <dbReference type="SAM" id="Coils"/>
    </source>
</evidence>
<feature type="compositionally biased region" description="Basic and acidic residues" evidence="15">
    <location>
        <begin position="100"/>
        <end position="111"/>
    </location>
</feature>
<dbReference type="InterPro" id="IPR030846">
    <property type="entry name" value="DnaG_bac"/>
</dbReference>
<gene>
    <name evidence="12" type="primary">dnaG</name>
    <name evidence="17" type="ORF">J2T60_002460</name>
</gene>
<proteinExistence type="inferred from homology"/>
<dbReference type="InterPro" id="IPR016136">
    <property type="entry name" value="DNA_helicase_N/primase_C"/>
</dbReference>
<reference evidence="17 18" key="1">
    <citation type="submission" date="2022-03" db="EMBL/GenBank/DDBJ databases">
        <title>Genomic Encyclopedia of Type Strains, Phase III (KMG-III): the genomes of soil and plant-associated and newly described type strains.</title>
        <authorList>
            <person name="Whitman W."/>
        </authorList>
    </citation>
    <scope>NUCLEOTIDE SEQUENCE [LARGE SCALE GENOMIC DNA]</scope>
    <source>
        <strain evidence="17 18">BSker1</strain>
    </source>
</reference>
<keyword evidence="18" id="KW-1185">Reference proteome</keyword>
<comment type="catalytic activity">
    <reaction evidence="12">
        <text>ssDNA + n NTP = ssDNA/pppN(pN)n-1 hybrid + (n-1) diphosphate.</text>
        <dbReference type="EC" id="2.7.7.101"/>
    </reaction>
</comment>
<dbReference type="SMART" id="SM00766">
    <property type="entry name" value="DnaG_DnaB_bind"/>
    <property type="match status" value="1"/>
</dbReference>
<accession>A0ABT1GAW4</accession>
<dbReference type="Pfam" id="PF13155">
    <property type="entry name" value="Toprim_2"/>
    <property type="match status" value="1"/>
</dbReference>
<dbReference type="PANTHER" id="PTHR30313:SF2">
    <property type="entry name" value="DNA PRIMASE"/>
    <property type="match status" value="1"/>
</dbReference>
<dbReference type="GO" id="GO:0016779">
    <property type="term" value="F:nucleotidyltransferase activity"/>
    <property type="evidence" value="ECO:0007669"/>
    <property type="project" value="UniProtKB-KW"/>
</dbReference>
<dbReference type="InterPro" id="IPR013264">
    <property type="entry name" value="DNAG_N"/>
</dbReference>
<evidence type="ECO:0000256" key="3">
    <source>
        <dbReference type="ARBA" id="ARBA00022679"/>
    </source>
</evidence>
<keyword evidence="6 12" id="KW-0479">Metal-binding</keyword>
<dbReference type="InterPro" id="IPR034151">
    <property type="entry name" value="TOPRIM_DnaG_bac"/>
</dbReference>
<keyword evidence="4 12" id="KW-0548">Nucleotidyltransferase</keyword>
<protein>
    <recommendedName>
        <fullName evidence="12 13">DNA primase</fullName>
        <ecNumber evidence="12">2.7.7.101</ecNumber>
    </recommendedName>
</protein>
<dbReference type="Gene3D" id="3.90.580.10">
    <property type="entry name" value="Zinc finger, CHC2-type domain"/>
    <property type="match status" value="1"/>
</dbReference>
<evidence type="ECO:0000256" key="2">
    <source>
        <dbReference type="ARBA" id="ARBA00022515"/>
    </source>
</evidence>
<keyword evidence="2 12" id="KW-0639">Primosome</keyword>
<comment type="similarity">
    <text evidence="12 13">Belongs to the DnaG primase family.</text>
</comment>
<dbReference type="Proteomes" id="UP001523550">
    <property type="component" value="Unassembled WGS sequence"/>
</dbReference>
<sequence length="600" mass="66594">MARIPQQFIDDLLDRVDIVDLIDSRVPLKKKGREFAACCPFHSEKTPSFYVSPEKQFYHCFGCGAHGTAISFLMEFEHQDFREAVKELADRSGLEVPDDGPSHRPDPDGALRDALDHADRYFQTQLRQSDSAKQYLKGRGLSGKTAADFGLGFAPDQWSGLMDSARDQGQRDALLKTGMFIKSDKGRIYDRFRGRIMFPIRDNRGRTIAFGGRIIGNGKPKYLNSPEHPLFHKGHELYGLYEARTALRHIPRLLVVEGYMDVIALAEAGIRWATATLGTAATPDHLNKAFRVTREVVCCFDGDDAGRRAAWRALENALPTLRSGREMRFLFLPEGEDPDTMVRQEGAEAFTRRVESAMTLSRFLRQGLSEGLDLGSAEGRAGLVARARPLLSKVEDGVYRTLLSDELADAAGLDPVRWTAMLETSKPAPQAGTARGTSQAEAAPKPKGPRRTRAPSPKPRMTPVREAIALVLQHPRLAAHIPQTGEVAALDVKGAETLAALLEAGQNEPDITTATLLERWRDQPEHPHLERLAGSEIPGDQETLGRHLAEIIQRLTGPHAIEARLDALNRKAAETELNQAEKQEMRELHQARLKLEKQEG</sequence>
<evidence type="ECO:0000256" key="6">
    <source>
        <dbReference type="ARBA" id="ARBA00022723"/>
    </source>
</evidence>
<dbReference type="InterPro" id="IPR006171">
    <property type="entry name" value="TOPRIM_dom"/>
</dbReference>
<evidence type="ECO:0000256" key="4">
    <source>
        <dbReference type="ARBA" id="ARBA00022695"/>
    </source>
</evidence>
<dbReference type="Gene3D" id="3.90.980.10">
    <property type="entry name" value="DNA primase, catalytic core, N-terminal domain"/>
    <property type="match status" value="1"/>
</dbReference>
<feature type="region of interest" description="Disordered" evidence="15">
    <location>
        <begin position="426"/>
        <end position="462"/>
    </location>
</feature>
<dbReference type="NCBIfam" id="TIGR01391">
    <property type="entry name" value="dnaG"/>
    <property type="match status" value="1"/>
</dbReference>
<evidence type="ECO:0000313" key="17">
    <source>
        <dbReference type="EMBL" id="MCP1728460.1"/>
    </source>
</evidence>
<keyword evidence="9" id="KW-0460">Magnesium</keyword>
<dbReference type="Gene3D" id="3.40.1360.10">
    <property type="match status" value="1"/>
</dbReference>
<comment type="domain">
    <text evidence="12">Contains an N-terminal zinc-binding domain, a central core domain that contains the primase activity, and a C-terminal DnaB-binding domain.</text>
</comment>
<evidence type="ECO:0000256" key="5">
    <source>
        <dbReference type="ARBA" id="ARBA00022705"/>
    </source>
</evidence>
<keyword evidence="7 12" id="KW-0863">Zinc-finger</keyword>
<dbReference type="Pfam" id="PF08278">
    <property type="entry name" value="DnaG_DnaB_bind"/>
    <property type="match status" value="1"/>
</dbReference>
<dbReference type="PIRSF" id="PIRSF002811">
    <property type="entry name" value="DnaG"/>
    <property type="match status" value="1"/>
</dbReference>
<evidence type="ECO:0000256" key="9">
    <source>
        <dbReference type="ARBA" id="ARBA00022842"/>
    </source>
</evidence>
<name>A0ABT1GAW4_9GAMM</name>
<evidence type="ECO:0000259" key="16">
    <source>
        <dbReference type="PROSITE" id="PS50880"/>
    </source>
</evidence>
<dbReference type="EMBL" id="JALJYF010000002">
    <property type="protein sequence ID" value="MCP1728460.1"/>
    <property type="molecule type" value="Genomic_DNA"/>
</dbReference>
<evidence type="ECO:0000313" key="18">
    <source>
        <dbReference type="Proteomes" id="UP001523550"/>
    </source>
</evidence>
<comment type="function">
    <text evidence="12 13">RNA polymerase that catalyzes the synthesis of short RNA molecules used as primers for DNA polymerase during DNA replication.</text>
</comment>
<dbReference type="Gene3D" id="1.20.50.20">
    <property type="entry name" value="DnaG, RNA polymerase domain, helical bundle"/>
    <property type="match status" value="1"/>
</dbReference>
<keyword evidence="5 12" id="KW-0235">DNA replication</keyword>
<dbReference type="InterPro" id="IPR036977">
    <property type="entry name" value="DNA_primase_Znf_CHC2"/>
</dbReference>
<dbReference type="InterPro" id="IPR006295">
    <property type="entry name" value="DNA_primase_DnaG"/>
</dbReference>
<comment type="caution">
    <text evidence="17">The sequence shown here is derived from an EMBL/GenBank/DDBJ whole genome shotgun (WGS) entry which is preliminary data.</text>
</comment>
<dbReference type="InterPro" id="IPR002694">
    <property type="entry name" value="Znf_CHC2"/>
</dbReference>
<keyword evidence="3 12" id="KW-0808">Transferase</keyword>
<keyword evidence="1 12" id="KW-0240">DNA-directed RNA polymerase</keyword>
<evidence type="ECO:0000256" key="15">
    <source>
        <dbReference type="SAM" id="MobiDB-lite"/>
    </source>
</evidence>
<dbReference type="SUPFAM" id="SSF56731">
    <property type="entry name" value="DNA primase core"/>
    <property type="match status" value="1"/>
</dbReference>
<feature type="region of interest" description="Disordered" evidence="15">
    <location>
        <begin position="90"/>
        <end position="111"/>
    </location>
</feature>
<dbReference type="RefSeq" id="WP_253450659.1">
    <property type="nucleotide sequence ID" value="NZ_JALJYF010000002.1"/>
</dbReference>
<dbReference type="InterPro" id="IPR019475">
    <property type="entry name" value="DNA_primase_DnaB-bd"/>
</dbReference>
<dbReference type="SUPFAM" id="SSF57783">
    <property type="entry name" value="Zinc beta-ribbon"/>
    <property type="match status" value="1"/>
</dbReference>
<dbReference type="HAMAP" id="MF_00974">
    <property type="entry name" value="DNA_primase_DnaG"/>
    <property type="match status" value="1"/>
</dbReference>
<keyword evidence="14" id="KW-0175">Coiled coil</keyword>
<dbReference type="InterPro" id="IPR013173">
    <property type="entry name" value="DNA_primase_DnaG_DnaB-bd_dom"/>
</dbReference>
<dbReference type="Pfam" id="PF10410">
    <property type="entry name" value="DnaB_bind"/>
    <property type="match status" value="1"/>
</dbReference>
<evidence type="ECO:0000256" key="10">
    <source>
        <dbReference type="ARBA" id="ARBA00023125"/>
    </source>
</evidence>
<keyword evidence="11 12" id="KW-0804">Transcription</keyword>
<evidence type="ECO:0000256" key="7">
    <source>
        <dbReference type="ARBA" id="ARBA00022771"/>
    </source>
</evidence>
<comment type="cofactor">
    <cofactor evidence="12 13">
        <name>Zn(2+)</name>
        <dbReference type="ChEBI" id="CHEBI:29105"/>
    </cofactor>
    <text evidence="12 13">Binds 1 zinc ion per monomer.</text>
</comment>
<dbReference type="EC" id="2.7.7.101" evidence="12"/>
<dbReference type="PROSITE" id="PS50880">
    <property type="entry name" value="TOPRIM"/>
    <property type="match status" value="1"/>
</dbReference>
<evidence type="ECO:0000256" key="8">
    <source>
        <dbReference type="ARBA" id="ARBA00022833"/>
    </source>
</evidence>